<dbReference type="AlphaFoldDB" id="A0A1H0NI71"/>
<dbReference type="Gene3D" id="3.40.630.30">
    <property type="match status" value="1"/>
</dbReference>
<feature type="domain" description="N-acetyltransferase" evidence="3">
    <location>
        <begin position="27"/>
        <end position="189"/>
    </location>
</feature>
<dbReference type="STRING" id="1090615.SAMN04515671_2364"/>
<dbReference type="InterPro" id="IPR050832">
    <property type="entry name" value="Bact_Acetyltransf"/>
</dbReference>
<dbReference type="InterPro" id="IPR016181">
    <property type="entry name" value="Acyl_CoA_acyltransferase"/>
</dbReference>
<dbReference type="SUPFAM" id="SSF55729">
    <property type="entry name" value="Acyl-CoA N-acyltransferases (Nat)"/>
    <property type="match status" value="2"/>
</dbReference>
<dbReference type="RefSeq" id="WP_090476114.1">
    <property type="nucleotide sequence ID" value="NZ_LT629710.1"/>
</dbReference>
<gene>
    <name evidence="4" type="ORF">SAMN04515671_2364</name>
</gene>
<protein>
    <submittedName>
        <fullName evidence="4">Acetyltransferase (GNAT) domain-containing protein</fullName>
    </submittedName>
</protein>
<dbReference type="PANTHER" id="PTHR43877">
    <property type="entry name" value="AMINOALKYLPHOSPHONATE N-ACETYLTRANSFERASE-RELATED-RELATED"/>
    <property type="match status" value="1"/>
</dbReference>
<dbReference type="InterPro" id="IPR000182">
    <property type="entry name" value="GNAT_dom"/>
</dbReference>
<evidence type="ECO:0000259" key="3">
    <source>
        <dbReference type="PROSITE" id="PS51186"/>
    </source>
</evidence>
<evidence type="ECO:0000256" key="2">
    <source>
        <dbReference type="ARBA" id="ARBA00023315"/>
    </source>
</evidence>
<evidence type="ECO:0000256" key="1">
    <source>
        <dbReference type="ARBA" id="ARBA00022679"/>
    </source>
</evidence>
<accession>A0A1H0NI71</accession>
<dbReference type="Pfam" id="PF00583">
    <property type="entry name" value="Acetyltransf_1"/>
    <property type="match status" value="1"/>
</dbReference>
<dbReference type="Proteomes" id="UP000198741">
    <property type="component" value="Chromosome I"/>
</dbReference>
<dbReference type="PROSITE" id="PS51186">
    <property type="entry name" value="GNAT"/>
    <property type="match status" value="1"/>
</dbReference>
<dbReference type="EMBL" id="LT629710">
    <property type="protein sequence ID" value="SDO92105.1"/>
    <property type="molecule type" value="Genomic_DNA"/>
</dbReference>
<keyword evidence="5" id="KW-1185">Reference proteome</keyword>
<organism evidence="4 5">
    <name type="scientific">Nakamurella panacisegetis</name>
    <dbReference type="NCBI Taxonomy" id="1090615"/>
    <lineage>
        <taxon>Bacteria</taxon>
        <taxon>Bacillati</taxon>
        <taxon>Actinomycetota</taxon>
        <taxon>Actinomycetes</taxon>
        <taxon>Nakamurellales</taxon>
        <taxon>Nakamurellaceae</taxon>
        <taxon>Nakamurella</taxon>
    </lineage>
</organism>
<name>A0A1H0NI71_9ACTN</name>
<evidence type="ECO:0000313" key="4">
    <source>
        <dbReference type="EMBL" id="SDO92105.1"/>
    </source>
</evidence>
<reference evidence="4 5" key="1">
    <citation type="submission" date="2016-10" db="EMBL/GenBank/DDBJ databases">
        <authorList>
            <person name="de Groot N.N."/>
        </authorList>
    </citation>
    <scope>NUCLEOTIDE SEQUENCE [LARGE SCALE GENOMIC DNA]</scope>
    <source>
        <strain evidence="5">P4-7,KCTC 19426,CECT 7604</strain>
    </source>
</reference>
<dbReference type="OrthoDB" id="4119890at2"/>
<dbReference type="GO" id="GO:0016747">
    <property type="term" value="F:acyltransferase activity, transferring groups other than amino-acyl groups"/>
    <property type="evidence" value="ECO:0007669"/>
    <property type="project" value="InterPro"/>
</dbReference>
<dbReference type="CDD" id="cd04301">
    <property type="entry name" value="NAT_SF"/>
    <property type="match status" value="1"/>
</dbReference>
<keyword evidence="1 4" id="KW-0808">Transferase</keyword>
<proteinExistence type="predicted"/>
<sequence>MDTITVEELAIPAALDGPDAADFIESVAVSSAVEVDAYGTPEMAITADELLPSYRNQQYEPKRLFVIRQDGRIVARGVYHWVTGEPDVAWTDVRVLPEHRGRGLGSAMAAHLVSLGRAQGRARLATYVPSPDRQGRLDRLWSPTGFGSLPADNPEVRFLLVRGWTLEQVVRGSRLALPIPEADLRRRLDAAVLRSGPRFVRHHWADHTPERWLDDMANLYTNMSVEEPSAGLDEPRDEWSAQRVLDTEANNADRPDVRLLAAVEDAVTGHLVGYTELAVPRDLSAPVSQRDTLVLPGSRGHGLGLLLKLANLVTLQRDHPGHPAVLTFNAEENRPMLDVNEALGFVPIGYEGAWKKVLSYPASE</sequence>
<evidence type="ECO:0000313" key="5">
    <source>
        <dbReference type="Proteomes" id="UP000198741"/>
    </source>
</evidence>
<keyword evidence="2" id="KW-0012">Acyltransferase</keyword>